<dbReference type="Pfam" id="PF06748">
    <property type="entry name" value="DUF1217"/>
    <property type="match status" value="1"/>
</dbReference>
<dbReference type="SUPFAM" id="SSF158837">
    <property type="entry name" value="AGR C 984p-like"/>
    <property type="match status" value="1"/>
</dbReference>
<keyword evidence="2" id="KW-1185">Reference proteome</keyword>
<evidence type="ECO:0000313" key="1">
    <source>
        <dbReference type="EMBL" id="AVO38551.1"/>
    </source>
</evidence>
<dbReference type="KEGG" id="thas:C6Y53_13190"/>
<evidence type="ECO:0000313" key="2">
    <source>
        <dbReference type="Proteomes" id="UP000237655"/>
    </source>
</evidence>
<dbReference type="EMBL" id="CP027665">
    <property type="protein sequence ID" value="AVO38551.1"/>
    <property type="molecule type" value="Genomic_DNA"/>
</dbReference>
<reference evidence="2" key="1">
    <citation type="submission" date="2018-03" db="EMBL/GenBank/DDBJ databases">
        <title>Genomic analysis of the strain SH-1 isolated from shrimp intestine.</title>
        <authorList>
            <person name="Kim Y.-S."/>
            <person name="Kim S.-E."/>
            <person name="Kim K.-H."/>
        </authorList>
    </citation>
    <scope>NUCLEOTIDE SEQUENCE [LARGE SCALE GENOMIC DNA]</scope>
    <source>
        <strain evidence="2">SH-1</strain>
    </source>
</reference>
<organism evidence="1 2">
    <name type="scientific">Pukyongiella litopenaei</name>
    <dbReference type="NCBI Taxonomy" id="2605946"/>
    <lineage>
        <taxon>Bacteria</taxon>
        <taxon>Pseudomonadati</taxon>
        <taxon>Pseudomonadota</taxon>
        <taxon>Alphaproteobacteria</taxon>
        <taxon>Rhodobacterales</taxon>
        <taxon>Paracoccaceae</taxon>
        <taxon>Pukyongiella</taxon>
    </lineage>
</organism>
<proteinExistence type="predicted"/>
<name>A0A2S0MS29_9RHOB</name>
<accession>A0A2S0MS29</accession>
<dbReference type="AlphaFoldDB" id="A0A2S0MS29"/>
<dbReference type="InterPro" id="IPR023157">
    <property type="entry name" value="AGR-C-984p-like_sf"/>
</dbReference>
<dbReference type="InterPro" id="IPR010626">
    <property type="entry name" value="DUF1217"/>
</dbReference>
<gene>
    <name evidence="1" type="ORF">C6Y53_13190</name>
</gene>
<dbReference type="Gene3D" id="1.10.3700.10">
    <property type="entry name" value="AGR C 984p-like"/>
    <property type="match status" value="1"/>
</dbReference>
<dbReference type="Proteomes" id="UP000237655">
    <property type="component" value="Chromosome"/>
</dbReference>
<protein>
    <submittedName>
        <fullName evidence="1">DUF1217 domain-containing protein</fullName>
    </submittedName>
</protein>
<dbReference type="RefSeq" id="WP_106472862.1">
    <property type="nucleotide sequence ID" value="NZ_CP027665.1"/>
</dbReference>
<sequence>MTFAPVVAGSGLVAWRFLTRTYDAQIDTYARSPAVTRDTGYFLEKITEVSTAADLVADRRLLQVALGAFGLQDDIDDRYFVRKILEDGTTSDDALAIRLTDQRYRDLSDAFGFGPGQSPNTGDIGAMTDLADRFRVQMFEAAVGEQDNDMRVALYAQRELAELAADAVSEETKWYTLMSLPPLRNMFETALSLPSSFGQLDIEKQMEILRDKTAGVLGDNTVSQFSDPQKLSDFTDRFLMQAQIRDARQAASPQAVALSLLRANQA</sequence>